<dbReference type="AlphaFoldDB" id="A0ABD2W9G1"/>
<reference evidence="4 5" key="1">
    <citation type="journal article" date="2024" name="bioRxiv">
        <title>A reference genome for Trichogramma kaykai: A tiny desert-dwelling parasitoid wasp with competing sex-ratio distorters.</title>
        <authorList>
            <person name="Culotta J."/>
            <person name="Lindsey A.R."/>
        </authorList>
    </citation>
    <scope>NUCLEOTIDE SEQUENCE [LARGE SCALE GENOMIC DNA]</scope>
    <source>
        <strain evidence="4 5">KSX58</strain>
    </source>
</reference>
<dbReference type="GO" id="GO:0046872">
    <property type="term" value="F:metal ion binding"/>
    <property type="evidence" value="ECO:0007669"/>
    <property type="project" value="UniProtKB-KW"/>
</dbReference>
<sequence length="166" mass="19192">MRRFVLNNIGLAAITREQYIERHVTDFANRLYNPTPENRVAIFYIDGTYTYCFKSKNFRSLRQTYCRHKSDHLVKPALVVAPDGYILDIQGPYFSDAHNNDAAMISHELENHENLNNWFRPGDIVVVDRGYRDVIPALEELGLICKMPPLLEAGERQLTTEDAKYA</sequence>
<proteinExistence type="predicted"/>
<evidence type="ECO:0000313" key="4">
    <source>
        <dbReference type="EMBL" id="KAL3389523.1"/>
    </source>
</evidence>
<evidence type="ECO:0000256" key="1">
    <source>
        <dbReference type="ARBA" id="ARBA00001968"/>
    </source>
</evidence>
<name>A0ABD2W9G1_9HYME</name>
<keyword evidence="2" id="KW-0479">Metal-binding</keyword>
<evidence type="ECO:0000313" key="5">
    <source>
        <dbReference type="Proteomes" id="UP001627154"/>
    </source>
</evidence>
<organism evidence="4 5">
    <name type="scientific">Trichogramma kaykai</name>
    <dbReference type="NCBI Taxonomy" id="54128"/>
    <lineage>
        <taxon>Eukaryota</taxon>
        <taxon>Metazoa</taxon>
        <taxon>Ecdysozoa</taxon>
        <taxon>Arthropoda</taxon>
        <taxon>Hexapoda</taxon>
        <taxon>Insecta</taxon>
        <taxon>Pterygota</taxon>
        <taxon>Neoptera</taxon>
        <taxon>Endopterygota</taxon>
        <taxon>Hymenoptera</taxon>
        <taxon>Apocrita</taxon>
        <taxon>Proctotrupomorpha</taxon>
        <taxon>Chalcidoidea</taxon>
        <taxon>Trichogrammatidae</taxon>
        <taxon>Trichogramma</taxon>
    </lineage>
</organism>
<dbReference type="EMBL" id="JBJJXI010000123">
    <property type="protein sequence ID" value="KAL3389523.1"/>
    <property type="molecule type" value="Genomic_DNA"/>
</dbReference>
<accession>A0ABD2W9G1</accession>
<protein>
    <recommendedName>
        <fullName evidence="3">DDE Tnp4 domain-containing protein</fullName>
    </recommendedName>
</protein>
<dbReference type="Pfam" id="PF13359">
    <property type="entry name" value="DDE_Tnp_4"/>
    <property type="match status" value="1"/>
</dbReference>
<comment type="caution">
    <text evidence="4">The sequence shown here is derived from an EMBL/GenBank/DDBJ whole genome shotgun (WGS) entry which is preliminary data.</text>
</comment>
<gene>
    <name evidence="4" type="ORF">TKK_015731</name>
</gene>
<comment type="cofactor">
    <cofactor evidence="1">
        <name>a divalent metal cation</name>
        <dbReference type="ChEBI" id="CHEBI:60240"/>
    </cofactor>
</comment>
<evidence type="ECO:0000256" key="2">
    <source>
        <dbReference type="ARBA" id="ARBA00022723"/>
    </source>
</evidence>
<keyword evidence="5" id="KW-1185">Reference proteome</keyword>
<dbReference type="Proteomes" id="UP001627154">
    <property type="component" value="Unassembled WGS sequence"/>
</dbReference>
<evidence type="ECO:0000259" key="3">
    <source>
        <dbReference type="Pfam" id="PF13359"/>
    </source>
</evidence>
<feature type="domain" description="DDE Tnp4" evidence="3">
    <location>
        <begin position="45"/>
        <end position="163"/>
    </location>
</feature>
<dbReference type="InterPro" id="IPR027806">
    <property type="entry name" value="HARBI1_dom"/>
</dbReference>